<dbReference type="InterPro" id="IPR008146">
    <property type="entry name" value="Gln_synth_cat_dom"/>
</dbReference>
<evidence type="ECO:0000256" key="1">
    <source>
        <dbReference type="ARBA" id="ARBA00021364"/>
    </source>
</evidence>
<evidence type="ECO:0000256" key="4">
    <source>
        <dbReference type="RuleBase" id="RU000384"/>
    </source>
</evidence>
<dbReference type="OrthoDB" id="3364440at2759"/>
<comment type="similarity">
    <text evidence="3 4">Belongs to the glutamine synthetase family.</text>
</comment>
<dbReference type="SUPFAM" id="SSF55931">
    <property type="entry name" value="Glutamine synthetase/guanido kinase"/>
    <property type="match status" value="1"/>
</dbReference>
<evidence type="ECO:0000313" key="7">
    <source>
        <dbReference type="Proteomes" id="UP000775872"/>
    </source>
</evidence>
<dbReference type="Proteomes" id="UP000775872">
    <property type="component" value="Unassembled WGS sequence"/>
</dbReference>
<evidence type="ECO:0000313" key="6">
    <source>
        <dbReference type="EMBL" id="CAH0055118.1"/>
    </source>
</evidence>
<evidence type="ECO:0000256" key="2">
    <source>
        <dbReference type="ARBA" id="ARBA00022598"/>
    </source>
</evidence>
<dbReference type="SMART" id="SM01230">
    <property type="entry name" value="Gln-synt_C"/>
    <property type="match status" value="1"/>
</dbReference>
<protein>
    <recommendedName>
        <fullName evidence="1">Glutamine synthetase</fullName>
    </recommendedName>
</protein>
<dbReference type="InterPro" id="IPR014746">
    <property type="entry name" value="Gln_synth/guanido_kin_cat_dom"/>
</dbReference>
<feature type="domain" description="GS catalytic" evidence="5">
    <location>
        <begin position="115"/>
        <end position="389"/>
    </location>
</feature>
<name>A0A9P0EPS3_9HYPO</name>
<dbReference type="GO" id="GO:0004356">
    <property type="term" value="F:glutamine synthetase activity"/>
    <property type="evidence" value="ECO:0007669"/>
    <property type="project" value="InterPro"/>
</dbReference>
<dbReference type="PANTHER" id="PTHR43785">
    <property type="entry name" value="GAMMA-GLUTAMYLPUTRESCINE SYNTHETASE"/>
    <property type="match status" value="1"/>
</dbReference>
<evidence type="ECO:0000256" key="3">
    <source>
        <dbReference type="PROSITE-ProRule" id="PRU01331"/>
    </source>
</evidence>
<dbReference type="PANTHER" id="PTHR43785:SF2">
    <property type="entry name" value="TYPE-1 GLUTAMINE SYNTHETASE 1"/>
    <property type="match status" value="1"/>
</dbReference>
<proteinExistence type="inferred from homology"/>
<reference evidence="7" key="1">
    <citation type="submission" date="2019-06" db="EMBL/GenBank/DDBJ databases">
        <authorList>
            <person name="Broberg M."/>
        </authorList>
    </citation>
    <scope>NUCLEOTIDE SEQUENCE [LARGE SCALE GENOMIC DNA]</scope>
</reference>
<accession>A0A9P0EPS3</accession>
<keyword evidence="2" id="KW-0436">Ligase</keyword>
<reference evidence="6 7" key="2">
    <citation type="submission" date="2021-10" db="EMBL/GenBank/DDBJ databases">
        <authorList>
            <person name="Piombo E."/>
        </authorList>
    </citation>
    <scope>NUCLEOTIDE SEQUENCE [LARGE SCALE GENOMIC DNA]</scope>
</reference>
<dbReference type="EMBL" id="CABFOC020000054">
    <property type="protein sequence ID" value="CAH0055118.1"/>
    <property type="molecule type" value="Genomic_DNA"/>
</dbReference>
<dbReference type="GO" id="GO:0006542">
    <property type="term" value="P:glutamine biosynthetic process"/>
    <property type="evidence" value="ECO:0007669"/>
    <property type="project" value="InterPro"/>
</dbReference>
<evidence type="ECO:0000259" key="5">
    <source>
        <dbReference type="PROSITE" id="PS51987"/>
    </source>
</evidence>
<sequence>MTSEKHTVEDFLPEHEGRFKYVRQYWVDYSGVLRARFIPIDRCLRIAEGTENYHLAQGSMIIPISTAPKVLSLGDRHETWELVPDWSSLRPCGSNHDHATVMCSLYEKGSSEKCPRKLLEGVLGEFRISFNSTFLLGFEIQFMLLDPSGEVHKPMDRLNGSFRTAGLRTEMLDIMDEILQALRTSNIPIQHFNTGLADQLKISLIPETPLEAIDSLILAQVTIRTICLRHNLRATMAPKPLLNGPFNCVDLHLSTQSFHPEYADNFLAGILAHVRSLCAFGLANFDSYVRAVNGYAGESLVSGQTTVTSQRARNSPDLPETSQRTAHGLTVKMPGSLQEALDHLKEDSVMRDILSRNFLNCYTPLKEKEVEEFAKMTEEERRLRFLKYF</sequence>
<comment type="caution">
    <text evidence="6">The sequence shown here is derived from an EMBL/GenBank/DDBJ whole genome shotgun (WGS) entry which is preliminary data.</text>
</comment>
<dbReference type="Gene3D" id="3.30.590.10">
    <property type="entry name" value="Glutamine synthetase/guanido kinase, catalytic domain"/>
    <property type="match status" value="2"/>
</dbReference>
<gene>
    <name evidence="6" type="ORF">CSOL1703_00017021</name>
</gene>
<dbReference type="AlphaFoldDB" id="A0A9P0EPS3"/>
<dbReference type="Pfam" id="PF00120">
    <property type="entry name" value="Gln-synt_C"/>
    <property type="match status" value="2"/>
</dbReference>
<dbReference type="InterPro" id="IPR036651">
    <property type="entry name" value="Gln_synt_N_sf"/>
</dbReference>
<keyword evidence="7" id="KW-1185">Reference proteome</keyword>
<dbReference type="Gene3D" id="3.10.20.70">
    <property type="entry name" value="Glutamine synthetase, N-terminal domain"/>
    <property type="match status" value="1"/>
</dbReference>
<organism evidence="6 7">
    <name type="scientific">Clonostachys solani</name>
    <dbReference type="NCBI Taxonomy" id="160281"/>
    <lineage>
        <taxon>Eukaryota</taxon>
        <taxon>Fungi</taxon>
        <taxon>Dikarya</taxon>
        <taxon>Ascomycota</taxon>
        <taxon>Pezizomycotina</taxon>
        <taxon>Sordariomycetes</taxon>
        <taxon>Hypocreomycetidae</taxon>
        <taxon>Hypocreales</taxon>
        <taxon>Bionectriaceae</taxon>
        <taxon>Clonostachys</taxon>
    </lineage>
</organism>
<dbReference type="PROSITE" id="PS51987">
    <property type="entry name" value="GS_CATALYTIC"/>
    <property type="match status" value="1"/>
</dbReference>